<dbReference type="EMBL" id="APAU02000004">
    <property type="protein sequence ID" value="EUB64006.1"/>
    <property type="molecule type" value="Genomic_DNA"/>
</dbReference>
<comment type="similarity">
    <text evidence="2">Belongs to the LIMR family.</text>
</comment>
<protein>
    <submittedName>
        <fullName evidence="8">LMBR1 domain-containing protein</fullName>
    </submittedName>
</protein>
<dbReference type="KEGG" id="egl:EGR_01134"/>
<dbReference type="Pfam" id="PF04791">
    <property type="entry name" value="LMBR1"/>
    <property type="match status" value="1"/>
</dbReference>
<dbReference type="GO" id="GO:0016020">
    <property type="term" value="C:membrane"/>
    <property type="evidence" value="ECO:0007669"/>
    <property type="project" value="UniProtKB-SubCell"/>
</dbReference>
<comment type="caution">
    <text evidence="8">The sequence shown here is derived from an EMBL/GenBank/DDBJ whole genome shotgun (WGS) entry which is preliminary data.</text>
</comment>
<evidence type="ECO:0000256" key="7">
    <source>
        <dbReference type="SAM" id="Phobius"/>
    </source>
</evidence>
<feature type="transmembrane region" description="Helical" evidence="7">
    <location>
        <begin position="88"/>
        <end position="107"/>
    </location>
</feature>
<keyword evidence="3 7" id="KW-0812">Transmembrane</keyword>
<keyword evidence="4 7" id="KW-1133">Transmembrane helix</keyword>
<dbReference type="STRING" id="6210.W6UTP0"/>
<feature type="transmembrane region" description="Helical" evidence="7">
    <location>
        <begin position="381"/>
        <end position="402"/>
    </location>
</feature>
<dbReference type="PANTHER" id="PTHR21355">
    <property type="entry name" value="G-PROTEIN COUPLED RECEPTOR-ASSOCIATED PROTEIN LMBRD2"/>
    <property type="match status" value="1"/>
</dbReference>
<evidence type="ECO:0000256" key="1">
    <source>
        <dbReference type="ARBA" id="ARBA00004141"/>
    </source>
</evidence>
<dbReference type="InterPro" id="IPR006876">
    <property type="entry name" value="LMBR1-like_membr_prot"/>
</dbReference>
<dbReference type="GeneID" id="36336849"/>
<name>W6UTP0_ECHGR</name>
<feature type="region of interest" description="Disordered" evidence="6">
    <location>
        <begin position="700"/>
        <end position="731"/>
    </location>
</feature>
<feature type="transmembrane region" description="Helical" evidence="7">
    <location>
        <begin position="127"/>
        <end position="150"/>
    </location>
</feature>
<evidence type="ECO:0000256" key="2">
    <source>
        <dbReference type="ARBA" id="ARBA00010487"/>
    </source>
</evidence>
<feature type="transmembrane region" description="Helical" evidence="7">
    <location>
        <begin position="562"/>
        <end position="581"/>
    </location>
</feature>
<dbReference type="CTD" id="36336849"/>
<keyword evidence="5 7" id="KW-0472">Membrane</keyword>
<evidence type="ECO:0000256" key="6">
    <source>
        <dbReference type="SAM" id="MobiDB-lite"/>
    </source>
</evidence>
<proteinExistence type="inferred from homology"/>
<feature type="transmembrane region" description="Helical" evidence="7">
    <location>
        <begin position="6"/>
        <end position="25"/>
    </location>
</feature>
<dbReference type="RefSeq" id="XP_024355202.1">
    <property type="nucleotide sequence ID" value="XM_024490383.1"/>
</dbReference>
<feature type="transmembrane region" description="Helical" evidence="7">
    <location>
        <begin position="432"/>
        <end position="453"/>
    </location>
</feature>
<evidence type="ECO:0000256" key="5">
    <source>
        <dbReference type="ARBA" id="ARBA00023136"/>
    </source>
</evidence>
<evidence type="ECO:0000313" key="8">
    <source>
        <dbReference type="EMBL" id="EUB64006.1"/>
    </source>
</evidence>
<dbReference type="OMA" id="IYNQCIH"/>
<dbReference type="InterPro" id="IPR051584">
    <property type="entry name" value="GPCR-associated_LMBR1"/>
</dbReference>
<organism evidence="8 9">
    <name type="scientific">Echinococcus granulosus</name>
    <name type="common">Hydatid tapeworm</name>
    <dbReference type="NCBI Taxonomy" id="6210"/>
    <lineage>
        <taxon>Eukaryota</taxon>
        <taxon>Metazoa</taxon>
        <taxon>Spiralia</taxon>
        <taxon>Lophotrochozoa</taxon>
        <taxon>Platyhelminthes</taxon>
        <taxon>Cestoda</taxon>
        <taxon>Eucestoda</taxon>
        <taxon>Cyclophyllidea</taxon>
        <taxon>Taeniidae</taxon>
        <taxon>Echinococcus</taxon>
        <taxon>Echinococcus granulosus group</taxon>
    </lineage>
</organism>
<dbReference type="Proteomes" id="UP000019149">
    <property type="component" value="Unassembled WGS sequence"/>
</dbReference>
<feature type="region of interest" description="Disordered" evidence="6">
    <location>
        <begin position="260"/>
        <end position="282"/>
    </location>
</feature>
<evidence type="ECO:0000313" key="9">
    <source>
        <dbReference type="Proteomes" id="UP000019149"/>
    </source>
</evidence>
<dbReference type="OrthoDB" id="203099at2759"/>
<sequence length="833" mass="93380">MAYLMFPVVLLLFSAVVLYLSYYFGQWKNQPVICTVSYTIGWLISLLFVGVLPIDISSTFAHQNEINNITEQKSESIPVFVDMRTLHIFWSVVYWASQLLTWIILPIMESYADSGEFTILRKLRSAIIDNAIIYGSYLILFLGVMIYLLVKRTVSLDAASLKVLLITTSNTWGLFLVIFFLGYGLVEVPRALLRAASPISRLRFGYFSLSKRYLEYIEDEEELKMVLAEIDDLDHQVGPEHPLRSRLNVIVSKAAGISETSTSSERAARRANGSRSEGGAGLGSAALTAQRLVRLHKRLKRVYHYCCRAHALWHEALRQAASAEDVCNNCVAGRPRVFENGPTPAVLSTRDSSSSVPSLWRRLVGADSRARNLEWYWRCRLYPLALRALGSLLAVVSLLVVWSECTFFVREPRLSVIAAIIHSHQTITSYNLIAFVSFAFLGYLGFCIYFTAYRLRFFNYYRLVPNHHSDAISLIFYGYMLCRLTPSLCVNFLCLAHLDSHVISASVDTTSAVTNKNSTVATTANETTNTTIPPSATSAYYETAFTKFMGHLDVVPFIANGFNIYFPIIVVLLCLVTFFSLGSRLLTCLGMPQLIGPSFIDKRLPAGESSSVDDAIEDGRMLLYRAGSGMRSARGCLMRLHYKACICITLSESFKNVGQTKPVLFQFVLLTNQVERDFEAAATEGRQIERTLGRTRRFARNATISDPATHRNPLERQVKSPSGSQTLEDQDELRVDQTFSPDQPIVEFSEEKMNAMFEFNPPSIGSEGGPSASRTQYTHLDGEGRPLLSKVVSSLHRIFHSYSSSASKSTISGNEIKYLNKSPDEDWALHPFD</sequence>
<reference evidence="8 9" key="1">
    <citation type="journal article" date="2013" name="Nat. Genet.">
        <title>The genome of the hydatid tapeworm Echinococcus granulosus.</title>
        <authorList>
            <person name="Zheng H."/>
            <person name="Zhang W."/>
            <person name="Zhang L."/>
            <person name="Zhang Z."/>
            <person name="Li J."/>
            <person name="Lu G."/>
            <person name="Zhu Y."/>
            <person name="Wang Y."/>
            <person name="Huang Y."/>
            <person name="Liu J."/>
            <person name="Kang H."/>
            <person name="Chen J."/>
            <person name="Wang L."/>
            <person name="Chen A."/>
            <person name="Yu S."/>
            <person name="Gao Z."/>
            <person name="Jin L."/>
            <person name="Gu W."/>
            <person name="Wang Z."/>
            <person name="Zhao L."/>
            <person name="Shi B."/>
            <person name="Wen H."/>
            <person name="Lin R."/>
            <person name="Jones M.K."/>
            <person name="Brejova B."/>
            <person name="Vinar T."/>
            <person name="Zhao G."/>
            <person name="McManus D.P."/>
            <person name="Chen Z."/>
            <person name="Zhou Y."/>
            <person name="Wang S."/>
        </authorList>
    </citation>
    <scope>NUCLEOTIDE SEQUENCE [LARGE SCALE GENOMIC DNA]</scope>
</reference>
<accession>W6UTP0</accession>
<feature type="compositionally biased region" description="Basic and acidic residues" evidence="6">
    <location>
        <begin position="708"/>
        <end position="718"/>
    </location>
</feature>
<dbReference type="PANTHER" id="PTHR21355:SF0">
    <property type="entry name" value="G-PROTEIN COUPLED RECEPTOR-ASSOCIATED PROTEIN LMBRD2"/>
    <property type="match status" value="1"/>
</dbReference>
<keyword evidence="9" id="KW-1185">Reference proteome</keyword>
<feature type="transmembrane region" description="Helical" evidence="7">
    <location>
        <begin position="170"/>
        <end position="193"/>
    </location>
</feature>
<evidence type="ECO:0000256" key="3">
    <source>
        <dbReference type="ARBA" id="ARBA00022692"/>
    </source>
</evidence>
<evidence type="ECO:0000256" key="4">
    <source>
        <dbReference type="ARBA" id="ARBA00022989"/>
    </source>
</evidence>
<comment type="subcellular location">
    <subcellularLocation>
        <location evidence="1">Membrane</location>
        <topology evidence="1">Multi-pass membrane protein</topology>
    </subcellularLocation>
</comment>
<gene>
    <name evidence="8" type="ORF">EGR_01134</name>
</gene>
<dbReference type="AlphaFoldDB" id="W6UTP0"/>
<feature type="transmembrane region" description="Helical" evidence="7">
    <location>
        <begin position="32"/>
        <end position="54"/>
    </location>
</feature>